<evidence type="ECO:0000256" key="4">
    <source>
        <dbReference type="SAM" id="MobiDB-lite"/>
    </source>
</evidence>
<organism evidence="6 7">
    <name type="scientific">Scomber scombrus</name>
    <name type="common">Atlantic mackerel</name>
    <name type="synonym">Scomber vernalis</name>
    <dbReference type="NCBI Taxonomy" id="13677"/>
    <lineage>
        <taxon>Eukaryota</taxon>
        <taxon>Metazoa</taxon>
        <taxon>Chordata</taxon>
        <taxon>Craniata</taxon>
        <taxon>Vertebrata</taxon>
        <taxon>Euteleostomi</taxon>
        <taxon>Actinopterygii</taxon>
        <taxon>Neopterygii</taxon>
        <taxon>Teleostei</taxon>
        <taxon>Neoteleostei</taxon>
        <taxon>Acanthomorphata</taxon>
        <taxon>Pelagiaria</taxon>
        <taxon>Scombriformes</taxon>
        <taxon>Scombridae</taxon>
        <taxon>Scomber</taxon>
    </lineage>
</organism>
<dbReference type="EMBL" id="CAWUFR010000772">
    <property type="protein sequence ID" value="CAK6981101.1"/>
    <property type="molecule type" value="Genomic_DNA"/>
</dbReference>
<dbReference type="Gene3D" id="3.40.50.300">
    <property type="entry name" value="P-loop containing nucleotide triphosphate hydrolases"/>
    <property type="match status" value="1"/>
</dbReference>
<gene>
    <name evidence="6" type="ORF">FSCOSCO3_A018050</name>
</gene>
<feature type="domain" description="AIG1-type G" evidence="5">
    <location>
        <begin position="1"/>
        <end position="197"/>
    </location>
</feature>
<dbReference type="FunFam" id="3.40.50.300:FF:000366">
    <property type="entry name" value="GTPase, IMAP family member 2"/>
    <property type="match status" value="1"/>
</dbReference>
<dbReference type="InterPro" id="IPR045058">
    <property type="entry name" value="GIMA/IAN/Toc"/>
</dbReference>
<name>A0AAV1QAQ0_SCOSC</name>
<dbReference type="Proteomes" id="UP001314229">
    <property type="component" value="Unassembled WGS sequence"/>
</dbReference>
<keyword evidence="3" id="KW-0342">GTP-binding</keyword>
<evidence type="ECO:0000313" key="7">
    <source>
        <dbReference type="Proteomes" id="UP001314229"/>
    </source>
</evidence>
<proteinExistence type="inferred from homology"/>
<evidence type="ECO:0000256" key="2">
    <source>
        <dbReference type="ARBA" id="ARBA00022741"/>
    </source>
</evidence>
<sequence length="276" mass="31878">SIRIVMLGKTGVGKSATGNTILGQPSFKSEFCPESLTTHCEKAFGEVDGQKIAVIDTPGLFDTKNTEEETAKHIVQCIAYASPGPHIFLVVIRVGRFTEEEKQTVQKIQKIFGEEANKYSMVLFTHGDELKGKPIEEFLMSSEDLQELVAKCNGQYHVFNKEMEHRSQVSKLLKKIKKINEQNGGSYYTTEMFQNAERAIEKEKQRILKEKEEEHRKELEELRKEIEKEYQQKLREVRGNTEKENTLQEEQEKEIQSKMKKLKEKAEHQARKIAEK</sequence>
<dbReference type="InterPro" id="IPR006703">
    <property type="entry name" value="G_AIG1"/>
</dbReference>
<dbReference type="AlphaFoldDB" id="A0AAV1QAQ0"/>
<dbReference type="PANTHER" id="PTHR10903">
    <property type="entry name" value="GTPASE, IMAP FAMILY MEMBER-RELATED"/>
    <property type="match status" value="1"/>
</dbReference>
<feature type="compositionally biased region" description="Basic and acidic residues" evidence="4">
    <location>
        <begin position="237"/>
        <end position="246"/>
    </location>
</feature>
<feature type="region of interest" description="Disordered" evidence="4">
    <location>
        <begin position="237"/>
        <end position="276"/>
    </location>
</feature>
<dbReference type="InterPro" id="IPR027417">
    <property type="entry name" value="P-loop_NTPase"/>
</dbReference>
<keyword evidence="2" id="KW-0547">Nucleotide-binding</keyword>
<dbReference type="Pfam" id="PF04548">
    <property type="entry name" value="AIG1"/>
    <property type="match status" value="1"/>
</dbReference>
<reference evidence="6 7" key="1">
    <citation type="submission" date="2024-01" db="EMBL/GenBank/DDBJ databases">
        <authorList>
            <person name="Alioto T."/>
            <person name="Alioto T."/>
            <person name="Gomez Garrido J."/>
        </authorList>
    </citation>
    <scope>NUCLEOTIDE SEQUENCE [LARGE SCALE GENOMIC DNA]</scope>
</reference>
<feature type="non-terminal residue" evidence="6">
    <location>
        <position position="1"/>
    </location>
</feature>
<accession>A0AAV1QAQ0</accession>
<feature type="non-terminal residue" evidence="6">
    <location>
        <position position="276"/>
    </location>
</feature>
<dbReference type="GO" id="GO:0005525">
    <property type="term" value="F:GTP binding"/>
    <property type="evidence" value="ECO:0007669"/>
    <property type="project" value="UniProtKB-KW"/>
</dbReference>
<comment type="caution">
    <text evidence="6">The sequence shown here is derived from an EMBL/GenBank/DDBJ whole genome shotgun (WGS) entry which is preliminary data.</text>
</comment>
<dbReference type="PROSITE" id="PS51720">
    <property type="entry name" value="G_AIG1"/>
    <property type="match status" value="1"/>
</dbReference>
<evidence type="ECO:0000313" key="6">
    <source>
        <dbReference type="EMBL" id="CAK6981101.1"/>
    </source>
</evidence>
<evidence type="ECO:0000256" key="3">
    <source>
        <dbReference type="ARBA" id="ARBA00023134"/>
    </source>
</evidence>
<evidence type="ECO:0000256" key="1">
    <source>
        <dbReference type="ARBA" id="ARBA00008535"/>
    </source>
</evidence>
<evidence type="ECO:0000259" key="5">
    <source>
        <dbReference type="PROSITE" id="PS51720"/>
    </source>
</evidence>
<feature type="compositionally biased region" description="Basic and acidic residues" evidence="4">
    <location>
        <begin position="264"/>
        <end position="276"/>
    </location>
</feature>
<dbReference type="PANTHER" id="PTHR10903:SF112">
    <property type="entry name" value="SI:CH211-113E8.5"/>
    <property type="match status" value="1"/>
</dbReference>
<dbReference type="CDD" id="cd01852">
    <property type="entry name" value="AIG1"/>
    <property type="match status" value="1"/>
</dbReference>
<dbReference type="SUPFAM" id="SSF52540">
    <property type="entry name" value="P-loop containing nucleoside triphosphate hydrolases"/>
    <property type="match status" value="1"/>
</dbReference>
<comment type="similarity">
    <text evidence="1">Belongs to the TRAFAC class TrmE-Era-EngA-EngB-Septin-like GTPase superfamily. AIG1/Toc34/Toc159-like paraseptin GTPase family. IAN subfamily.</text>
</comment>
<keyword evidence="7" id="KW-1185">Reference proteome</keyword>
<protein>
    <submittedName>
        <fullName evidence="6">GTPase IMAP family member 4-like</fullName>
    </submittedName>
</protein>